<feature type="domain" description="Protein kinase" evidence="14">
    <location>
        <begin position="124"/>
        <end position="457"/>
    </location>
</feature>
<keyword evidence="10" id="KW-0067">ATP-binding</keyword>
<gene>
    <name evidence="15" type="primary">ubiB</name>
    <name evidence="15" type="ORF">DEM25_005195</name>
</gene>
<dbReference type="AlphaFoldDB" id="A0A3A8ABI9"/>
<evidence type="ECO:0000256" key="5">
    <source>
        <dbReference type="ARBA" id="ARBA00022679"/>
    </source>
</evidence>
<evidence type="ECO:0000256" key="13">
    <source>
        <dbReference type="SAM" id="Phobius"/>
    </source>
</evidence>
<dbReference type="GO" id="GO:0004672">
    <property type="term" value="F:protein kinase activity"/>
    <property type="evidence" value="ECO:0007669"/>
    <property type="project" value="InterPro"/>
</dbReference>
<dbReference type="OrthoDB" id="9795390at2"/>
<keyword evidence="4" id="KW-0997">Cell inner membrane</keyword>
<proteinExistence type="inferred from homology"/>
<dbReference type="PROSITE" id="PS50011">
    <property type="entry name" value="PROTEIN_KINASE_DOM"/>
    <property type="match status" value="1"/>
</dbReference>
<evidence type="ECO:0000256" key="3">
    <source>
        <dbReference type="ARBA" id="ARBA00022475"/>
    </source>
</evidence>
<dbReference type="GO" id="GO:0006744">
    <property type="term" value="P:ubiquinone biosynthetic process"/>
    <property type="evidence" value="ECO:0007669"/>
    <property type="project" value="UniProtKB-UniPathway"/>
</dbReference>
<evidence type="ECO:0000256" key="1">
    <source>
        <dbReference type="ARBA" id="ARBA00005020"/>
    </source>
</evidence>
<dbReference type="SUPFAM" id="SSF56112">
    <property type="entry name" value="Protein kinase-like (PK-like)"/>
    <property type="match status" value="1"/>
</dbReference>
<keyword evidence="7 13" id="KW-0812">Transmembrane</keyword>
<accession>A0A3A8ABI9</accession>
<comment type="pathway">
    <text evidence="1">Cofactor biosynthesis; ubiquinone biosynthesis [regulation].</text>
</comment>
<evidence type="ECO:0000256" key="9">
    <source>
        <dbReference type="ARBA" id="ARBA00022777"/>
    </source>
</evidence>
<dbReference type="InterPro" id="IPR050154">
    <property type="entry name" value="UbiB_kinase"/>
</dbReference>
<dbReference type="InterPro" id="IPR000719">
    <property type="entry name" value="Prot_kinase_dom"/>
</dbReference>
<keyword evidence="9" id="KW-0418">Kinase</keyword>
<evidence type="ECO:0000256" key="2">
    <source>
        <dbReference type="ARBA" id="ARBA00009670"/>
    </source>
</evidence>
<evidence type="ECO:0000256" key="12">
    <source>
        <dbReference type="ARBA" id="ARBA00023136"/>
    </source>
</evidence>
<dbReference type="Proteomes" id="UP000246132">
    <property type="component" value="Unassembled WGS sequence"/>
</dbReference>
<evidence type="ECO:0000256" key="11">
    <source>
        <dbReference type="ARBA" id="ARBA00022989"/>
    </source>
</evidence>
<dbReference type="EMBL" id="QFWV02000004">
    <property type="protein sequence ID" value="RKF07235.1"/>
    <property type="molecule type" value="Genomic_DNA"/>
</dbReference>
<evidence type="ECO:0000313" key="16">
    <source>
        <dbReference type="Proteomes" id="UP000246132"/>
    </source>
</evidence>
<keyword evidence="5" id="KW-0808">Transferase</keyword>
<dbReference type="NCBIfam" id="TIGR01982">
    <property type="entry name" value="UbiB"/>
    <property type="match status" value="1"/>
</dbReference>
<keyword evidence="3" id="KW-1003">Cell membrane</keyword>
<evidence type="ECO:0000256" key="4">
    <source>
        <dbReference type="ARBA" id="ARBA00022519"/>
    </source>
</evidence>
<evidence type="ECO:0000313" key="15">
    <source>
        <dbReference type="EMBL" id="RKF07235.1"/>
    </source>
</evidence>
<dbReference type="InterPro" id="IPR004147">
    <property type="entry name" value="ABC1_dom"/>
</dbReference>
<evidence type="ECO:0000256" key="7">
    <source>
        <dbReference type="ARBA" id="ARBA00022692"/>
    </source>
</evidence>
<dbReference type="RefSeq" id="WP_109767006.1">
    <property type="nucleotide sequence ID" value="NZ_QFWV02000004.1"/>
</dbReference>
<dbReference type="InterPro" id="IPR011009">
    <property type="entry name" value="Kinase-like_dom_sf"/>
</dbReference>
<dbReference type="Pfam" id="PF03109">
    <property type="entry name" value="ABC1"/>
    <property type="match status" value="1"/>
</dbReference>
<dbReference type="InterPro" id="IPR045308">
    <property type="entry name" value="UbiB_bact"/>
</dbReference>
<dbReference type="GO" id="GO:0005524">
    <property type="term" value="F:ATP binding"/>
    <property type="evidence" value="ECO:0007669"/>
    <property type="project" value="UniProtKB-KW"/>
</dbReference>
<reference evidence="15 16" key="1">
    <citation type="journal article" date="2018" name="Int. J. Syst. Bacteriol.">
        <title>Oceaniradius stylonemae gen. nov., sp. nov., isolated from a red alga, Stylonema cornu-cervi.</title>
        <authorList>
            <person name="Jeong S."/>
        </authorList>
    </citation>
    <scope>NUCLEOTIDE SEQUENCE [LARGE SCALE GENOMIC DNA]</scope>
    <source>
        <strain evidence="15 16">StC1</strain>
    </source>
</reference>
<feature type="transmembrane region" description="Helical" evidence="13">
    <location>
        <begin position="505"/>
        <end position="524"/>
    </location>
</feature>
<evidence type="ECO:0000256" key="8">
    <source>
        <dbReference type="ARBA" id="ARBA00022741"/>
    </source>
</evidence>
<keyword evidence="8" id="KW-0547">Nucleotide-binding</keyword>
<name>A0A3A8ABI9_9HYPH</name>
<evidence type="ECO:0000256" key="6">
    <source>
        <dbReference type="ARBA" id="ARBA00022688"/>
    </source>
</evidence>
<evidence type="ECO:0000256" key="10">
    <source>
        <dbReference type="ARBA" id="ARBA00022840"/>
    </source>
</evidence>
<keyword evidence="12 13" id="KW-0472">Membrane</keyword>
<keyword evidence="6" id="KW-0831">Ubiquinone biosynthesis</keyword>
<dbReference type="InterPro" id="IPR010232">
    <property type="entry name" value="UbiB"/>
</dbReference>
<dbReference type="CDD" id="cd13972">
    <property type="entry name" value="UbiB"/>
    <property type="match status" value="1"/>
</dbReference>
<dbReference type="PANTHER" id="PTHR10566">
    <property type="entry name" value="CHAPERONE-ACTIVITY OF BC1 COMPLEX CABC1 -RELATED"/>
    <property type="match status" value="1"/>
</dbReference>
<comment type="caution">
    <text evidence="15">The sequence shown here is derived from an EMBL/GenBank/DDBJ whole genome shotgun (WGS) entry which is preliminary data.</text>
</comment>
<keyword evidence="16" id="KW-1185">Reference proteome</keyword>
<comment type="similarity">
    <text evidence="2">Belongs to the protein kinase superfamily. ADCK protein kinase family.</text>
</comment>
<sequence length="525" mass="58152">MTSLFAAMRLLRAVWVLAREGVIAALPRQGLSGPALTGHKIATRLARKRSEGLDSAQRMTKAIARLGPSYAKLGQFLATRPDIIGLQMAVDLATLQDNMESFPSAQAHARIEESLGLPVDDLYARLDEPIAAASIAQVHPGITRAADGSERRVAVKVIRPGVRSRFDRDLEAFFLFARMQERYIPSTRRLRPVAIAETLAQSTRIEMDLRLEGAALSELAENTKDDPGFRVPKVDWQRTGRDVLTMEWIDGIKMSDVDALKAAGHDLPRLAVNVIQSFLRHAVRDGFFHADMHPGNLFVDTDGDIVAVDLGIAGRIGIKERRFLAEILYGFIRRDYRRVAEVHFEAGYVPPHHDIEAFAQALRAVGEPIRDQSADTISMGNLLTLLFDVTDIFDMQTRPELLLLQKTMVVVEGNARVLDPHFDMWAAAEPIVSDWVRRNLGPAALVNDARDGVHSAIRIARQLPELADRTERLSRDIGAMAEHGLKLAPETVARIGKAEARESRWGRVALWVIALAAIWIAIAVS</sequence>
<dbReference type="PANTHER" id="PTHR10566:SF113">
    <property type="entry name" value="PROTEIN ACTIVITY OF BC1 COMPLEX KINASE 7, CHLOROPLASTIC"/>
    <property type="match status" value="1"/>
</dbReference>
<organism evidence="15 16">
    <name type="scientific">Oceaniradius stylonematis</name>
    <dbReference type="NCBI Taxonomy" id="2184161"/>
    <lineage>
        <taxon>Bacteria</taxon>
        <taxon>Pseudomonadati</taxon>
        <taxon>Pseudomonadota</taxon>
        <taxon>Alphaproteobacteria</taxon>
        <taxon>Hyphomicrobiales</taxon>
        <taxon>Ahrensiaceae</taxon>
        <taxon>Oceaniradius</taxon>
    </lineage>
</organism>
<evidence type="ECO:0000259" key="14">
    <source>
        <dbReference type="PROSITE" id="PS50011"/>
    </source>
</evidence>
<protein>
    <submittedName>
        <fullName evidence="15">2-polyprenylphenol 6-hydroxylase</fullName>
    </submittedName>
</protein>
<keyword evidence="11 13" id="KW-1133">Transmembrane helix</keyword>
<dbReference type="UniPathway" id="UPA00232"/>